<dbReference type="InterPro" id="IPR036526">
    <property type="entry name" value="C-N_Hydrolase_sf"/>
</dbReference>
<keyword evidence="4" id="KW-1185">Reference proteome</keyword>
<evidence type="ECO:0000313" key="4">
    <source>
        <dbReference type="Proteomes" id="UP001501842"/>
    </source>
</evidence>
<dbReference type="Pfam" id="PF00795">
    <property type="entry name" value="CN_hydrolase"/>
    <property type="match status" value="1"/>
</dbReference>
<name>A0ABP6GXB9_9ACTN</name>
<protein>
    <recommendedName>
        <fullName evidence="2">CN hydrolase domain-containing protein</fullName>
    </recommendedName>
</protein>
<accession>A0ABP6GXB9</accession>
<dbReference type="CDD" id="cd07197">
    <property type="entry name" value="nitrilase"/>
    <property type="match status" value="1"/>
</dbReference>
<dbReference type="PANTHER" id="PTHR43674">
    <property type="entry name" value="NITRILASE C965.09-RELATED"/>
    <property type="match status" value="1"/>
</dbReference>
<gene>
    <name evidence="3" type="ORF">GCM10010439_44350</name>
</gene>
<reference evidence="4" key="1">
    <citation type="journal article" date="2019" name="Int. J. Syst. Evol. Microbiol.">
        <title>The Global Catalogue of Microorganisms (GCM) 10K type strain sequencing project: providing services to taxonomists for standard genome sequencing and annotation.</title>
        <authorList>
            <consortium name="The Broad Institute Genomics Platform"/>
            <consortium name="The Broad Institute Genome Sequencing Center for Infectious Disease"/>
            <person name="Wu L."/>
            <person name="Ma J."/>
        </authorList>
    </citation>
    <scope>NUCLEOTIDE SEQUENCE [LARGE SCALE GENOMIC DNA]</scope>
    <source>
        <strain evidence="4">JCM 8201</strain>
    </source>
</reference>
<feature type="domain" description="CN hydrolase" evidence="2">
    <location>
        <begin position="1"/>
        <end position="254"/>
    </location>
</feature>
<sequence>MRVAAVQFAAGEDVAANLATCLRMIDAAAAEGASIIVLPEFCNHLSWYPDRETAHRRACTLDGEFLKAVAERAAGHGAYVKLNVTMAREDGRTTITSLLYGPDGSLLGQADKLTLMGAEGDHMDPGTERGPVIDTPVGRIGIYACMEGVTADVCRDLTLRGAQLLLNSLNSFATDEASLHIPVRAAENKVWVIAANKVGPLLPEALTPAIAERLGVPPEQVHGAGESQIVAPDGTVVARGPRTGEAVVVADIDLSLADVKTRPDGTDILAMRRPELYRPIASPPVERTAAPGADECRVAVVAGADPLPGVAEAAAAGAELIVLPELAFGEAGRAEVAGLLAEALAGTGAHAVTSVRDGDAHTGLVVSAEGEAGVQLQLHRTERLSWAARRGTGVEVFELPFGRLAVVVGDDSAVVETFRLAAIADADVVAVPRSAGEEWETSLGLPERAAENRLNVVSAWREGGLILDLTGDFTLWTPWEGPFTGRISHPIVTEAGPGVTAGVVHPAQAVNRFVSKNTDLVGGRAWRTLGSLTETAL</sequence>
<dbReference type="EMBL" id="BAAATZ010000019">
    <property type="protein sequence ID" value="GAA2730699.1"/>
    <property type="molecule type" value="Genomic_DNA"/>
</dbReference>
<keyword evidence="1" id="KW-0378">Hydrolase</keyword>
<proteinExistence type="predicted"/>
<dbReference type="InterPro" id="IPR003010">
    <property type="entry name" value="C-N_Hydrolase"/>
</dbReference>
<comment type="caution">
    <text evidence="3">The sequence shown here is derived from an EMBL/GenBank/DDBJ whole genome shotgun (WGS) entry which is preliminary data.</text>
</comment>
<dbReference type="RefSeq" id="WP_344452529.1">
    <property type="nucleotide sequence ID" value="NZ_BAAATZ010000019.1"/>
</dbReference>
<evidence type="ECO:0000259" key="2">
    <source>
        <dbReference type="PROSITE" id="PS50263"/>
    </source>
</evidence>
<dbReference type="Gene3D" id="3.60.110.10">
    <property type="entry name" value="Carbon-nitrogen hydrolase"/>
    <property type="match status" value="2"/>
</dbReference>
<evidence type="ECO:0000256" key="1">
    <source>
        <dbReference type="ARBA" id="ARBA00022801"/>
    </source>
</evidence>
<dbReference type="PANTHER" id="PTHR43674:SF16">
    <property type="entry name" value="CARBON-NITROGEN FAMILY, PUTATIVE (AFU_ORTHOLOGUE AFUA_5G02350)-RELATED"/>
    <property type="match status" value="1"/>
</dbReference>
<evidence type="ECO:0000313" key="3">
    <source>
        <dbReference type="EMBL" id="GAA2730699.1"/>
    </source>
</evidence>
<dbReference type="InterPro" id="IPR050345">
    <property type="entry name" value="Aliph_Amidase/BUP"/>
</dbReference>
<organism evidence="3 4">
    <name type="scientific">Actinocorallia aurantiaca</name>
    <dbReference type="NCBI Taxonomy" id="46204"/>
    <lineage>
        <taxon>Bacteria</taxon>
        <taxon>Bacillati</taxon>
        <taxon>Actinomycetota</taxon>
        <taxon>Actinomycetes</taxon>
        <taxon>Streptosporangiales</taxon>
        <taxon>Thermomonosporaceae</taxon>
        <taxon>Actinocorallia</taxon>
    </lineage>
</organism>
<dbReference type="PROSITE" id="PS50263">
    <property type="entry name" value="CN_HYDROLASE"/>
    <property type="match status" value="1"/>
</dbReference>
<dbReference type="SUPFAM" id="SSF56317">
    <property type="entry name" value="Carbon-nitrogen hydrolase"/>
    <property type="match status" value="2"/>
</dbReference>
<dbReference type="Proteomes" id="UP001501842">
    <property type="component" value="Unassembled WGS sequence"/>
</dbReference>